<accession>A0A917AKS7</accession>
<keyword evidence="2" id="KW-1185">Reference proteome</keyword>
<name>A0A917AKS7_9BACI</name>
<dbReference type="Proteomes" id="UP000605259">
    <property type="component" value="Unassembled WGS sequence"/>
</dbReference>
<dbReference type="RefSeq" id="WP_188386990.1">
    <property type="nucleotide sequence ID" value="NZ_BMFK01000001.1"/>
</dbReference>
<dbReference type="AlphaFoldDB" id="A0A917AKS7"/>
<dbReference type="EMBL" id="BMFK01000001">
    <property type="protein sequence ID" value="GGE58797.1"/>
    <property type="molecule type" value="Genomic_DNA"/>
</dbReference>
<protein>
    <submittedName>
        <fullName evidence="1">Uncharacterized protein</fullName>
    </submittedName>
</protein>
<organism evidence="1 2">
    <name type="scientific">Priestia taiwanensis</name>
    <dbReference type="NCBI Taxonomy" id="1347902"/>
    <lineage>
        <taxon>Bacteria</taxon>
        <taxon>Bacillati</taxon>
        <taxon>Bacillota</taxon>
        <taxon>Bacilli</taxon>
        <taxon>Bacillales</taxon>
        <taxon>Bacillaceae</taxon>
        <taxon>Priestia</taxon>
    </lineage>
</organism>
<evidence type="ECO:0000313" key="1">
    <source>
        <dbReference type="EMBL" id="GGE58797.1"/>
    </source>
</evidence>
<proteinExistence type="predicted"/>
<reference evidence="1" key="1">
    <citation type="journal article" date="2014" name="Int. J. Syst. Evol. Microbiol.">
        <title>Complete genome sequence of Corynebacterium casei LMG S-19264T (=DSM 44701T), isolated from a smear-ripened cheese.</title>
        <authorList>
            <consortium name="US DOE Joint Genome Institute (JGI-PGF)"/>
            <person name="Walter F."/>
            <person name="Albersmeier A."/>
            <person name="Kalinowski J."/>
            <person name="Ruckert C."/>
        </authorList>
    </citation>
    <scope>NUCLEOTIDE SEQUENCE</scope>
    <source>
        <strain evidence="1">CGMCC 1.12698</strain>
    </source>
</reference>
<evidence type="ECO:0000313" key="2">
    <source>
        <dbReference type="Proteomes" id="UP000605259"/>
    </source>
</evidence>
<reference evidence="1" key="2">
    <citation type="submission" date="2020-09" db="EMBL/GenBank/DDBJ databases">
        <authorList>
            <person name="Sun Q."/>
            <person name="Zhou Y."/>
        </authorList>
    </citation>
    <scope>NUCLEOTIDE SEQUENCE</scope>
    <source>
        <strain evidence="1">CGMCC 1.12698</strain>
    </source>
</reference>
<sequence length="90" mass="10467">MDIKQSFHLTLNEYRSYTSEQLFFPAEKQKEYASLNKLIEAITKKLSATTKNTINPFTFIHGHDGYILPKEANRTNIMYHVKKEKTNGLS</sequence>
<gene>
    <name evidence="1" type="ORF">GCM10007140_06440</name>
</gene>
<comment type="caution">
    <text evidence="1">The sequence shown here is derived from an EMBL/GenBank/DDBJ whole genome shotgun (WGS) entry which is preliminary data.</text>
</comment>